<evidence type="ECO:0000256" key="1">
    <source>
        <dbReference type="ARBA" id="ARBA00004141"/>
    </source>
</evidence>
<accession>A0A7I8L1X7</accession>
<evidence type="ECO:0000313" key="9">
    <source>
        <dbReference type="EMBL" id="CAA7403285.1"/>
    </source>
</evidence>
<keyword evidence="6 8" id="KW-0472">Membrane</keyword>
<feature type="transmembrane region" description="Helical" evidence="8">
    <location>
        <begin position="382"/>
        <end position="402"/>
    </location>
</feature>
<feature type="transmembrane region" description="Helical" evidence="8">
    <location>
        <begin position="485"/>
        <end position="505"/>
    </location>
</feature>
<protein>
    <submittedName>
        <fullName evidence="9">Uncharacterized protein</fullName>
    </submittedName>
</protein>
<dbReference type="NCBIfam" id="TIGR00788">
    <property type="entry name" value="fbt"/>
    <property type="match status" value="1"/>
</dbReference>
<evidence type="ECO:0000256" key="8">
    <source>
        <dbReference type="SAM" id="Phobius"/>
    </source>
</evidence>
<reference evidence="9" key="1">
    <citation type="submission" date="2020-02" db="EMBL/GenBank/DDBJ databases">
        <authorList>
            <person name="Scholz U."/>
            <person name="Mascher M."/>
            <person name="Fiebig A."/>
        </authorList>
    </citation>
    <scope>NUCLEOTIDE SEQUENCE</scope>
</reference>
<dbReference type="InterPro" id="IPR036259">
    <property type="entry name" value="MFS_trans_sf"/>
</dbReference>
<evidence type="ECO:0000256" key="7">
    <source>
        <dbReference type="SAM" id="MobiDB-lite"/>
    </source>
</evidence>
<gene>
    <name evidence="9" type="ORF">SI8410_10013963</name>
</gene>
<dbReference type="PANTHER" id="PTHR31585:SF12">
    <property type="entry name" value="FOLATE-BIOPTERIN TRANSPORTER 9, CHLOROPLASTIC-RELATED"/>
    <property type="match status" value="1"/>
</dbReference>
<feature type="compositionally biased region" description="Gly residues" evidence="7">
    <location>
        <begin position="69"/>
        <end position="82"/>
    </location>
</feature>
<evidence type="ECO:0000256" key="5">
    <source>
        <dbReference type="ARBA" id="ARBA00022989"/>
    </source>
</evidence>
<dbReference type="OrthoDB" id="1923497at2759"/>
<name>A0A7I8L1X7_SPIIN</name>
<organism evidence="9 10">
    <name type="scientific">Spirodela intermedia</name>
    <name type="common">Intermediate duckweed</name>
    <dbReference type="NCBI Taxonomy" id="51605"/>
    <lineage>
        <taxon>Eukaryota</taxon>
        <taxon>Viridiplantae</taxon>
        <taxon>Streptophyta</taxon>
        <taxon>Embryophyta</taxon>
        <taxon>Tracheophyta</taxon>
        <taxon>Spermatophyta</taxon>
        <taxon>Magnoliopsida</taxon>
        <taxon>Liliopsida</taxon>
        <taxon>Araceae</taxon>
        <taxon>Lemnoideae</taxon>
        <taxon>Spirodela</taxon>
    </lineage>
</organism>
<dbReference type="Pfam" id="PF03092">
    <property type="entry name" value="BT1"/>
    <property type="match status" value="1"/>
</dbReference>
<feature type="transmembrane region" description="Helical" evidence="8">
    <location>
        <begin position="161"/>
        <end position="182"/>
    </location>
</feature>
<sequence length="518" mass="54944">MISATRPPALHLRAAAAPPLVRSPATRAALRFGCSAAASNLKKSKPSGSAALRRPVLLPPSPLRRKGKGNGNGRGGGAFPGGHGEEDERRMWALCGFGYWLQGFRCFPWLALNFHLTHGLGLGPLALQLVQNTANLPMVAKPLYGMLSDAVYIGGAHRLPYISIGVFLQVLSWGTLGLMPITRDMLPTQMVCILLGNLGASFTEVVSDALVAESSKEKKKSGFLQSCSFMALAAGGIMGNLSGGFALVGTQQPKLMFLSFALLLTAQLGVALTTREEGLLAAPRRHGRVDLVRESVSESLGRQFSVLIRAISNESLLQPLSWIVASIAVVPLLSGTIFCFQTQSLKLDPVVIGLSKVMGQMMVLSASFVYNRHLKEIPFRKLIFWVQIVYAISLLSDLVLVQQVNLKMGISNEAYVLCLSAIAEAVAQFRILPFSVLLAGLCPRGCEGSLFAFFASALCMSSIVSGVFGVGLATLVGVGGAGDSAGLSVGIALQFMAALVPLRWISLLPVGAKLPTRS</sequence>
<feature type="transmembrane region" description="Helical" evidence="8">
    <location>
        <begin position="414"/>
        <end position="438"/>
    </location>
</feature>
<feature type="transmembrane region" description="Helical" evidence="8">
    <location>
        <begin position="350"/>
        <end position="370"/>
    </location>
</feature>
<dbReference type="AlphaFoldDB" id="A0A7I8L1X7"/>
<evidence type="ECO:0000256" key="2">
    <source>
        <dbReference type="ARBA" id="ARBA00007015"/>
    </source>
</evidence>
<keyword evidence="4 8" id="KW-0812">Transmembrane</keyword>
<dbReference type="GO" id="GO:0016020">
    <property type="term" value="C:membrane"/>
    <property type="evidence" value="ECO:0007669"/>
    <property type="project" value="UniProtKB-SubCell"/>
</dbReference>
<keyword evidence="3" id="KW-0813">Transport</keyword>
<keyword evidence="10" id="KW-1185">Reference proteome</keyword>
<evidence type="ECO:0000256" key="3">
    <source>
        <dbReference type="ARBA" id="ARBA00022448"/>
    </source>
</evidence>
<dbReference type="Proteomes" id="UP000663760">
    <property type="component" value="Chromosome 10"/>
</dbReference>
<feature type="transmembrane region" description="Helical" evidence="8">
    <location>
        <begin position="255"/>
        <end position="274"/>
    </location>
</feature>
<dbReference type="InterPro" id="IPR039309">
    <property type="entry name" value="BT1"/>
</dbReference>
<comment type="similarity">
    <text evidence="2">Belongs to the major facilitator superfamily. Folate-biopterin transporter (TC 2.A.71) family.</text>
</comment>
<feature type="region of interest" description="Disordered" evidence="7">
    <location>
        <begin position="40"/>
        <end position="83"/>
    </location>
</feature>
<dbReference type="Gene3D" id="1.20.1250.20">
    <property type="entry name" value="MFS general substrate transporter like domains"/>
    <property type="match status" value="1"/>
</dbReference>
<evidence type="ECO:0000313" key="10">
    <source>
        <dbReference type="Proteomes" id="UP000663760"/>
    </source>
</evidence>
<feature type="transmembrane region" description="Helical" evidence="8">
    <location>
        <begin position="450"/>
        <end position="473"/>
    </location>
</feature>
<dbReference type="SUPFAM" id="SSF103473">
    <property type="entry name" value="MFS general substrate transporter"/>
    <property type="match status" value="1"/>
</dbReference>
<dbReference type="EMBL" id="LR746273">
    <property type="protein sequence ID" value="CAA7403285.1"/>
    <property type="molecule type" value="Genomic_DNA"/>
</dbReference>
<proteinExistence type="inferred from homology"/>
<evidence type="ECO:0000256" key="4">
    <source>
        <dbReference type="ARBA" id="ARBA00022692"/>
    </source>
</evidence>
<comment type="subcellular location">
    <subcellularLocation>
        <location evidence="1">Membrane</location>
        <topology evidence="1">Multi-pass membrane protein</topology>
    </subcellularLocation>
</comment>
<dbReference type="PANTHER" id="PTHR31585">
    <property type="entry name" value="FOLATE-BIOPTERIN TRANSPORTER 1, CHLOROPLASTIC"/>
    <property type="match status" value="1"/>
</dbReference>
<evidence type="ECO:0000256" key="6">
    <source>
        <dbReference type="ARBA" id="ARBA00023136"/>
    </source>
</evidence>
<dbReference type="InterPro" id="IPR004324">
    <property type="entry name" value="FBT"/>
</dbReference>
<feature type="transmembrane region" description="Helical" evidence="8">
    <location>
        <begin position="223"/>
        <end position="249"/>
    </location>
</feature>
<keyword evidence="5 8" id="KW-1133">Transmembrane helix</keyword>
<feature type="transmembrane region" description="Helical" evidence="8">
    <location>
        <begin position="319"/>
        <end position="338"/>
    </location>
</feature>